<accession>A0ACC0Q4C1</accession>
<organism evidence="1 2">
    <name type="scientific">Rhododendron molle</name>
    <name type="common">Chinese azalea</name>
    <name type="synonym">Azalea mollis</name>
    <dbReference type="NCBI Taxonomy" id="49168"/>
    <lineage>
        <taxon>Eukaryota</taxon>
        <taxon>Viridiplantae</taxon>
        <taxon>Streptophyta</taxon>
        <taxon>Embryophyta</taxon>
        <taxon>Tracheophyta</taxon>
        <taxon>Spermatophyta</taxon>
        <taxon>Magnoliopsida</taxon>
        <taxon>eudicotyledons</taxon>
        <taxon>Gunneridae</taxon>
        <taxon>Pentapetalae</taxon>
        <taxon>asterids</taxon>
        <taxon>Ericales</taxon>
        <taxon>Ericaceae</taxon>
        <taxon>Ericoideae</taxon>
        <taxon>Rhodoreae</taxon>
        <taxon>Rhododendron</taxon>
    </lineage>
</organism>
<proteinExistence type="predicted"/>
<gene>
    <name evidence="1" type="ORF">RHMOL_Rhmol01G0184900</name>
</gene>
<protein>
    <submittedName>
        <fullName evidence="1">Uncharacterized protein</fullName>
    </submittedName>
</protein>
<comment type="caution">
    <text evidence="1">The sequence shown here is derived from an EMBL/GenBank/DDBJ whole genome shotgun (WGS) entry which is preliminary data.</text>
</comment>
<sequence>MDVKQAGPSLDSLISSFNTRIAELQELVIARNMYPASSVPDLSAVDATLKAMELQVQHIKDRLREETQAIPKAKKLIEASLLQQKKLQSISVHVPYHLPERLAVINREPSRWLFFWFINVVYSIPDILFLLFVISPLFVDFHGFSLLPDTSKPDYGLQSLNLEDEPALLPKRRKCKARRLTLHGARRLEALRRCRIQDGICHQATFFLANYSSICCQYSKIKVNVWFPIDCHNYIRRKRVEPLHHCGTLHLMSWIPCRPLANCRYMRGRLTLDKVNAVINEMSTYAEANAQLITAPRKKLSENMLDKALELREIGSTEAVKGKHFFLETDIKGPSLKLDNTGKAILTVSVVSICQIPSMPLCLLKCPSSPWSDKGDSDWASPCLYSVEAPMNQPCFRKFYSRICSVLSFQFFPSKTASYEA</sequence>
<evidence type="ECO:0000313" key="2">
    <source>
        <dbReference type="Proteomes" id="UP001062846"/>
    </source>
</evidence>
<evidence type="ECO:0000313" key="1">
    <source>
        <dbReference type="EMBL" id="KAI8572266.1"/>
    </source>
</evidence>
<keyword evidence="2" id="KW-1185">Reference proteome</keyword>
<name>A0ACC0Q4C1_RHOML</name>
<dbReference type="Proteomes" id="UP001062846">
    <property type="component" value="Chromosome 1"/>
</dbReference>
<dbReference type="EMBL" id="CM046388">
    <property type="protein sequence ID" value="KAI8572266.1"/>
    <property type="molecule type" value="Genomic_DNA"/>
</dbReference>
<reference evidence="1" key="1">
    <citation type="submission" date="2022-02" db="EMBL/GenBank/DDBJ databases">
        <title>Plant Genome Project.</title>
        <authorList>
            <person name="Zhang R.-G."/>
        </authorList>
    </citation>
    <scope>NUCLEOTIDE SEQUENCE</scope>
    <source>
        <strain evidence="1">AT1</strain>
    </source>
</reference>